<keyword evidence="4" id="KW-1185">Reference proteome</keyword>
<name>A0ABW2DH46_9BACT</name>
<sequence>MKKLVVMAWACLMLTGTSFAQVAAGGGGSTKEKTNANAVKTYKIKLGNGKDKKVLFTMFNSGVDIIGYNGDEVIIETSDYTPPPKRAEGLKPLYNQTEDNTDLGLSVQKEGNTVTITKASRTDGNYTVKVPRNASIVYKEANWTGGDLSIKDLDGEIEAKLNNAEATFTNVSGPVVANTTAGSIKIVFSSLSQGKPSSLSAVAGDIDITLPSNAKADFKLKSLQGEIYTDFNMEVKRETKEDLPLIGGGGNIDGKINGGGVEIAVQSVTSDIFIRKKK</sequence>
<dbReference type="InterPro" id="IPR025164">
    <property type="entry name" value="Toastrack_DUF4097"/>
</dbReference>
<keyword evidence="1" id="KW-0732">Signal</keyword>
<proteinExistence type="predicted"/>
<dbReference type="Pfam" id="PF13349">
    <property type="entry name" value="DUF4097"/>
    <property type="match status" value="1"/>
</dbReference>
<dbReference type="EMBL" id="JBHSYQ010000003">
    <property type="protein sequence ID" value="MFC6996345.1"/>
    <property type="molecule type" value="Genomic_DNA"/>
</dbReference>
<evidence type="ECO:0000259" key="2">
    <source>
        <dbReference type="Pfam" id="PF13349"/>
    </source>
</evidence>
<reference evidence="4" key="1">
    <citation type="journal article" date="2019" name="Int. J. Syst. Evol. Microbiol.">
        <title>The Global Catalogue of Microorganisms (GCM) 10K type strain sequencing project: providing services to taxonomists for standard genome sequencing and annotation.</title>
        <authorList>
            <consortium name="The Broad Institute Genomics Platform"/>
            <consortium name="The Broad Institute Genome Sequencing Center for Infectious Disease"/>
            <person name="Wu L."/>
            <person name="Ma J."/>
        </authorList>
    </citation>
    <scope>NUCLEOTIDE SEQUENCE [LARGE SCALE GENOMIC DNA]</scope>
    <source>
        <strain evidence="4">CGMCC 4.7393</strain>
    </source>
</reference>
<feature type="domain" description="DUF4097" evidence="2">
    <location>
        <begin position="119"/>
        <end position="240"/>
    </location>
</feature>
<gene>
    <name evidence="3" type="ORF">ACFQHR_01855</name>
</gene>
<dbReference type="Proteomes" id="UP001596405">
    <property type="component" value="Unassembled WGS sequence"/>
</dbReference>
<evidence type="ECO:0000313" key="3">
    <source>
        <dbReference type="EMBL" id="MFC6996345.1"/>
    </source>
</evidence>
<feature type="signal peptide" evidence="1">
    <location>
        <begin position="1"/>
        <end position="20"/>
    </location>
</feature>
<protein>
    <submittedName>
        <fullName evidence="3">DUF4097 family beta strand repeat-containing protein</fullName>
    </submittedName>
</protein>
<organism evidence="3 4">
    <name type="scientific">Rufibacter roseus</name>
    <dbReference type="NCBI Taxonomy" id="1567108"/>
    <lineage>
        <taxon>Bacteria</taxon>
        <taxon>Pseudomonadati</taxon>
        <taxon>Bacteroidota</taxon>
        <taxon>Cytophagia</taxon>
        <taxon>Cytophagales</taxon>
        <taxon>Hymenobacteraceae</taxon>
        <taxon>Rufibacter</taxon>
    </lineage>
</organism>
<evidence type="ECO:0000256" key="1">
    <source>
        <dbReference type="SAM" id="SignalP"/>
    </source>
</evidence>
<evidence type="ECO:0000313" key="4">
    <source>
        <dbReference type="Proteomes" id="UP001596405"/>
    </source>
</evidence>
<comment type="caution">
    <text evidence="3">The sequence shown here is derived from an EMBL/GenBank/DDBJ whole genome shotgun (WGS) entry which is preliminary data.</text>
</comment>
<feature type="chain" id="PRO_5047107997" evidence="1">
    <location>
        <begin position="21"/>
        <end position="278"/>
    </location>
</feature>
<dbReference type="RefSeq" id="WP_074988352.1">
    <property type="nucleotide sequence ID" value="NZ_JBHSYQ010000003.1"/>
</dbReference>
<accession>A0ABW2DH46</accession>